<organism evidence="1 2">
    <name type="scientific">Chondrus crispus</name>
    <name type="common">Carrageen Irish moss</name>
    <name type="synonym">Polymorpha crispa</name>
    <dbReference type="NCBI Taxonomy" id="2769"/>
    <lineage>
        <taxon>Eukaryota</taxon>
        <taxon>Rhodophyta</taxon>
        <taxon>Florideophyceae</taxon>
        <taxon>Rhodymeniophycidae</taxon>
        <taxon>Gigartinales</taxon>
        <taxon>Gigartinaceae</taxon>
        <taxon>Chondrus</taxon>
    </lineage>
</organism>
<dbReference type="EMBL" id="HG001685">
    <property type="protein sequence ID" value="CDF34317.1"/>
    <property type="molecule type" value="Genomic_DNA"/>
</dbReference>
<keyword evidence="2" id="KW-1185">Reference proteome</keyword>
<dbReference type="GeneID" id="17321850"/>
<evidence type="ECO:0000313" key="2">
    <source>
        <dbReference type="Proteomes" id="UP000012073"/>
    </source>
</evidence>
<protein>
    <submittedName>
        <fullName evidence="1">Uncharacterized protein</fullName>
    </submittedName>
</protein>
<dbReference type="KEGG" id="ccp:CHC_T00002752001"/>
<reference evidence="2" key="1">
    <citation type="journal article" date="2013" name="Proc. Natl. Acad. Sci. U.S.A.">
        <title>Genome structure and metabolic features in the red seaweed Chondrus crispus shed light on evolution of the Archaeplastida.</title>
        <authorList>
            <person name="Collen J."/>
            <person name="Porcel B."/>
            <person name="Carre W."/>
            <person name="Ball S.G."/>
            <person name="Chaparro C."/>
            <person name="Tonon T."/>
            <person name="Barbeyron T."/>
            <person name="Michel G."/>
            <person name="Noel B."/>
            <person name="Valentin K."/>
            <person name="Elias M."/>
            <person name="Artiguenave F."/>
            <person name="Arun A."/>
            <person name="Aury J.M."/>
            <person name="Barbosa-Neto J.F."/>
            <person name="Bothwell J.H."/>
            <person name="Bouget F.Y."/>
            <person name="Brillet L."/>
            <person name="Cabello-Hurtado F."/>
            <person name="Capella-Gutierrez S."/>
            <person name="Charrier B."/>
            <person name="Cladiere L."/>
            <person name="Cock J.M."/>
            <person name="Coelho S.M."/>
            <person name="Colleoni C."/>
            <person name="Czjzek M."/>
            <person name="Da Silva C."/>
            <person name="Delage L."/>
            <person name="Denoeud F."/>
            <person name="Deschamps P."/>
            <person name="Dittami S.M."/>
            <person name="Gabaldon T."/>
            <person name="Gachon C.M."/>
            <person name="Groisillier A."/>
            <person name="Herve C."/>
            <person name="Jabbari K."/>
            <person name="Katinka M."/>
            <person name="Kloareg B."/>
            <person name="Kowalczyk N."/>
            <person name="Labadie K."/>
            <person name="Leblanc C."/>
            <person name="Lopez P.J."/>
            <person name="McLachlan D.H."/>
            <person name="Meslet-Cladiere L."/>
            <person name="Moustafa A."/>
            <person name="Nehr Z."/>
            <person name="Nyvall Collen P."/>
            <person name="Panaud O."/>
            <person name="Partensky F."/>
            <person name="Poulain J."/>
            <person name="Rensing S.A."/>
            <person name="Rousvoal S."/>
            <person name="Samson G."/>
            <person name="Symeonidi A."/>
            <person name="Weissenbach J."/>
            <person name="Zambounis A."/>
            <person name="Wincker P."/>
            <person name="Boyen C."/>
        </authorList>
    </citation>
    <scope>NUCLEOTIDE SEQUENCE [LARGE SCALE GENOMIC DNA]</scope>
    <source>
        <strain evidence="2">cv. Stackhouse</strain>
    </source>
</reference>
<name>R7Q706_CHOCR</name>
<proteinExistence type="predicted"/>
<sequence>MTTLSQISKSVQRHPFHLVDPSVVQGAWQAANTVRRSNKKTKNNNSNNHCRWHALRSVRDSLSPCVGVPPTVAQLRRGELRKDARPGRKMVVETCEDLSARRVRVGLVYR</sequence>
<dbReference type="Gramene" id="CDF34317">
    <property type="protein sequence ID" value="CDF34317"/>
    <property type="gene ID" value="CHC_T00002752001"/>
</dbReference>
<gene>
    <name evidence="1" type="ORF">CHC_T00002752001</name>
</gene>
<accession>R7Q706</accession>
<dbReference type="Proteomes" id="UP000012073">
    <property type="component" value="Unassembled WGS sequence"/>
</dbReference>
<evidence type="ECO:0000313" key="1">
    <source>
        <dbReference type="EMBL" id="CDF34317.1"/>
    </source>
</evidence>
<dbReference type="RefSeq" id="XP_005714136.1">
    <property type="nucleotide sequence ID" value="XM_005714079.1"/>
</dbReference>
<dbReference type="AlphaFoldDB" id="R7Q706"/>